<keyword evidence="1" id="KW-1133">Transmembrane helix</keyword>
<proteinExistence type="predicted"/>
<keyword evidence="1" id="KW-0812">Transmembrane</keyword>
<name>A0A2K8KKH9_9MOLU</name>
<dbReference type="EMBL" id="CP024870">
    <property type="protein sequence ID" value="ATX70751.1"/>
    <property type="molecule type" value="Genomic_DNA"/>
</dbReference>
<evidence type="ECO:0000313" key="3">
    <source>
        <dbReference type="Proteomes" id="UP000231179"/>
    </source>
</evidence>
<reference evidence="2 3" key="1">
    <citation type="submission" date="2017-11" db="EMBL/GenBank/DDBJ databases">
        <title>Complete genome sequence of Spiroplasma clarkii CN-5 (DSM 19994).</title>
        <authorList>
            <person name="Tsai Y.-M."/>
            <person name="Chang A."/>
            <person name="Lo W.-S."/>
            <person name="Kuo C.-H."/>
        </authorList>
    </citation>
    <scope>NUCLEOTIDE SEQUENCE [LARGE SCALE GENOMIC DNA]</scope>
    <source>
        <strain evidence="2 3">CN-5</strain>
    </source>
</reference>
<organism evidence="2 3">
    <name type="scientific">Spiroplasma clarkii</name>
    <dbReference type="NCBI Taxonomy" id="2139"/>
    <lineage>
        <taxon>Bacteria</taxon>
        <taxon>Bacillati</taxon>
        <taxon>Mycoplasmatota</taxon>
        <taxon>Mollicutes</taxon>
        <taxon>Entomoplasmatales</taxon>
        <taxon>Spiroplasmataceae</taxon>
        <taxon>Spiroplasma</taxon>
    </lineage>
</organism>
<feature type="transmembrane region" description="Helical" evidence="1">
    <location>
        <begin position="28"/>
        <end position="49"/>
    </location>
</feature>
<evidence type="ECO:0000256" key="1">
    <source>
        <dbReference type="SAM" id="Phobius"/>
    </source>
</evidence>
<dbReference type="Proteomes" id="UP000231179">
    <property type="component" value="Chromosome"/>
</dbReference>
<keyword evidence="1" id="KW-0472">Membrane</keyword>
<sequence length="926" mass="107204">MKKNSTYEKLIEKLFKTKSKSKINWKTILITASVTSITVGSILATVYSVDKAEKIKTSYIFDDRTFENKNEMIDYAYSNSDVKKYSYDSSSYLFEDQIYNSKDQLNNHILNKFAIKEQKTIKNPKDYVVDYSGKLGNGVLTDKTENLQKVYKGLSGDSYFDKNDAIDSYTNNYQTSYSIEGKEFENIYSAQNYYRDVKLAELEDVNYGKTTCYIKGSICETEDEIKSWIRRNVKPGFDYNGNHFSDYNYAEFQNAVQDLDQRIIDENIKEVANTDKNEYWIEHNNSTFLGFFVGPKYVQTREKLTELSWNPISSMNIDFISTFFMARSFIDVYSVYLETKLTNSNNEEYEFFNYIDDLRQSGIISQLTFKNFKSLSEKYFKEFIYAKSDKLNQIKNNELTNFHKFLITIKSVIEYSKIFPRADFELNEFENLAKKIVVEAMKSNKKLTDNLFKGIDGGIDFLLKENVKFDDIYNLHLNSQAFYENNTDLTSFLKTYENFTKVMDGIMTILGGVAASLNLVKAVKSGGQTSKESLNGEIKSAIETSEAIASRNSEIFMSELGIDYTSKLLNGKNRAAVIGIIAATISLLVAIWNISKVLSFISMDTYEAVIDENQSLFYITPNIRIPLIGQFFPKKDPNIKTTITPLVDSVLSYSSNNMQGKVWEFNNAYYFEKQRAIERLKNEIYLNPEKYIRTSKLYASIFDDSDYILGLPRISTSANDGGISKAQYEKLIIEEKEKYINILFEKYYEKNKASYYLDGFGNYFDTRLAAQKSLEDKVDSEQYYKKHYTYLVPETGKKVYETSVDGIKNVIKQNQHVYSKLVLSTDLFSTSVYQNLKEYDGQTYTIYSLDYYGIEMYFESYQQVLNYLDANLNYKLIDINHQIEIINYKNMQFLGSAEFENWILNNSSTISSVANNLDGMRGQTYA</sequence>
<accession>A0A2K8KKH9</accession>
<dbReference type="AlphaFoldDB" id="A0A2K8KKH9"/>
<evidence type="ECO:0000313" key="2">
    <source>
        <dbReference type="EMBL" id="ATX70751.1"/>
    </source>
</evidence>
<gene>
    <name evidence="2" type="ORF">SCLAR_v1c04270</name>
</gene>
<keyword evidence="3" id="KW-1185">Reference proteome</keyword>
<dbReference type="RefSeq" id="WP_100254314.1">
    <property type="nucleotide sequence ID" value="NZ_CP024870.1"/>
</dbReference>
<protein>
    <submittedName>
        <fullName evidence="2">Uncharacterized protein</fullName>
    </submittedName>
</protein>